<dbReference type="AlphaFoldDB" id="A0A816AX27"/>
<keyword evidence="1" id="KW-0863">Zinc-finger</keyword>
<dbReference type="SMART" id="SM00343">
    <property type="entry name" value="ZnF_C2HC"/>
    <property type="match status" value="3"/>
</dbReference>
<feature type="compositionally biased region" description="Polar residues" evidence="2">
    <location>
        <begin position="240"/>
        <end position="261"/>
    </location>
</feature>
<organism evidence="4 6">
    <name type="scientific">Didymodactylos carnosus</name>
    <dbReference type="NCBI Taxonomy" id="1234261"/>
    <lineage>
        <taxon>Eukaryota</taxon>
        <taxon>Metazoa</taxon>
        <taxon>Spiralia</taxon>
        <taxon>Gnathifera</taxon>
        <taxon>Rotifera</taxon>
        <taxon>Eurotatoria</taxon>
        <taxon>Bdelloidea</taxon>
        <taxon>Philodinida</taxon>
        <taxon>Philodinidae</taxon>
        <taxon>Didymodactylos</taxon>
    </lineage>
</organism>
<dbReference type="InterPro" id="IPR036875">
    <property type="entry name" value="Znf_CCHC_sf"/>
</dbReference>
<evidence type="ECO:0000259" key="3">
    <source>
        <dbReference type="PROSITE" id="PS50158"/>
    </source>
</evidence>
<sequence>NAVRGFPRFPICILIVRTTPGHQLLRDSVVLGLVGGNDRIDRTALIATIGQIVPVSEIDSIGNLGNFSEWFVMLKTTAAREKVLAFSELKVGDQTFIVGEPYQNVKTIRILNIPPTVPDDEIRVIASKWGGKVISIETERLPRPFQWIKTFVRRIRIRFSSRQDEENVPVTIKISDILVPVHLEGRQKVCYRCKQIGHIKAECTVLKCQKCHVLGHDNPDCQQKRSYASAAISTPLYPESSKTAVSQGTSRQTVTPRTSTPISSLPQVQVRVYHKCQQPGHLRKDCPTRNGHVDHQVFQNKHLCVEVDTIGNKEIIRQDTPASVTLNSEKTIVESGDDNHLDSP</sequence>
<feature type="region of interest" description="Disordered" evidence="2">
    <location>
        <begin position="239"/>
        <end position="261"/>
    </location>
</feature>
<dbReference type="PANTHER" id="PTHR22639:SF3">
    <property type="entry name" value="ZINC FINGER CCHC DOMAIN-CONTAINING PROTEIN 3"/>
    <property type="match status" value="1"/>
</dbReference>
<feature type="non-terminal residue" evidence="4">
    <location>
        <position position="1"/>
    </location>
</feature>
<evidence type="ECO:0000256" key="2">
    <source>
        <dbReference type="SAM" id="MobiDB-lite"/>
    </source>
</evidence>
<evidence type="ECO:0000313" key="5">
    <source>
        <dbReference type="EMBL" id="CAF4481531.1"/>
    </source>
</evidence>
<accession>A0A816AX27</accession>
<keyword evidence="1" id="KW-0862">Zinc</keyword>
<dbReference type="SUPFAM" id="SSF57756">
    <property type="entry name" value="Retrovirus zinc finger-like domains"/>
    <property type="match status" value="2"/>
</dbReference>
<dbReference type="Gene3D" id="4.10.60.10">
    <property type="entry name" value="Zinc finger, CCHC-type"/>
    <property type="match status" value="1"/>
</dbReference>
<gene>
    <name evidence="4" type="ORF">GPM918_LOCUS42585</name>
    <name evidence="5" type="ORF">SRO942_LOCUS43860</name>
</gene>
<dbReference type="PANTHER" id="PTHR22639">
    <property type="entry name" value="GAG-RELATED PROTEIN"/>
    <property type="match status" value="1"/>
</dbReference>
<keyword evidence="6" id="KW-1185">Reference proteome</keyword>
<keyword evidence="1" id="KW-0479">Metal-binding</keyword>
<dbReference type="Proteomes" id="UP000663829">
    <property type="component" value="Unassembled WGS sequence"/>
</dbReference>
<dbReference type="GO" id="GO:0003723">
    <property type="term" value="F:RNA binding"/>
    <property type="evidence" value="ECO:0007669"/>
    <property type="project" value="InterPro"/>
</dbReference>
<dbReference type="Proteomes" id="UP000681722">
    <property type="component" value="Unassembled WGS sequence"/>
</dbReference>
<dbReference type="PROSITE" id="PS50158">
    <property type="entry name" value="ZF_CCHC"/>
    <property type="match status" value="1"/>
</dbReference>
<dbReference type="GO" id="GO:0008270">
    <property type="term" value="F:zinc ion binding"/>
    <property type="evidence" value="ECO:0007669"/>
    <property type="project" value="UniProtKB-KW"/>
</dbReference>
<dbReference type="Pfam" id="PF00098">
    <property type="entry name" value="zf-CCHC"/>
    <property type="match status" value="2"/>
</dbReference>
<dbReference type="EMBL" id="CAJNOQ010036226">
    <property type="protein sequence ID" value="CAF1603205.1"/>
    <property type="molecule type" value="Genomic_DNA"/>
</dbReference>
<dbReference type="EMBL" id="CAJOBC010102706">
    <property type="protein sequence ID" value="CAF4481531.1"/>
    <property type="molecule type" value="Genomic_DNA"/>
</dbReference>
<dbReference type="GO" id="GO:0003690">
    <property type="term" value="F:double-stranded DNA binding"/>
    <property type="evidence" value="ECO:0007669"/>
    <property type="project" value="InterPro"/>
</dbReference>
<proteinExistence type="predicted"/>
<evidence type="ECO:0000313" key="6">
    <source>
        <dbReference type="Proteomes" id="UP000663829"/>
    </source>
</evidence>
<dbReference type="InterPro" id="IPR001878">
    <property type="entry name" value="Znf_CCHC"/>
</dbReference>
<reference evidence="4" key="1">
    <citation type="submission" date="2021-02" db="EMBL/GenBank/DDBJ databases">
        <authorList>
            <person name="Nowell W R."/>
        </authorList>
    </citation>
    <scope>NUCLEOTIDE SEQUENCE</scope>
</reference>
<comment type="caution">
    <text evidence="4">The sequence shown here is derived from an EMBL/GenBank/DDBJ whole genome shotgun (WGS) entry which is preliminary data.</text>
</comment>
<protein>
    <recommendedName>
        <fullName evidence="3">CCHC-type domain-containing protein</fullName>
    </recommendedName>
</protein>
<dbReference type="OrthoDB" id="10005799at2759"/>
<feature type="domain" description="CCHC-type" evidence="3">
    <location>
        <begin position="190"/>
        <end position="203"/>
    </location>
</feature>
<evidence type="ECO:0000256" key="1">
    <source>
        <dbReference type="PROSITE-ProRule" id="PRU00047"/>
    </source>
</evidence>
<evidence type="ECO:0000313" key="4">
    <source>
        <dbReference type="EMBL" id="CAF1603205.1"/>
    </source>
</evidence>
<dbReference type="InterPro" id="IPR042509">
    <property type="entry name" value="ZCCHC3"/>
</dbReference>
<name>A0A816AX27_9BILA</name>
<dbReference type="GO" id="GO:0002218">
    <property type="term" value="P:activation of innate immune response"/>
    <property type="evidence" value="ECO:0007669"/>
    <property type="project" value="InterPro"/>
</dbReference>